<dbReference type="Proteomes" id="UP000031575">
    <property type="component" value="Unassembled WGS sequence"/>
</dbReference>
<dbReference type="GO" id="GO:0000480">
    <property type="term" value="P:endonucleolytic cleavage in 5'-ETS of tricistronic rRNA transcript (SSU-rRNA, 5.8S rRNA, LSU-rRNA)"/>
    <property type="evidence" value="ECO:0007669"/>
    <property type="project" value="EnsemblFungi"/>
</dbReference>
<evidence type="ECO:0000256" key="2">
    <source>
        <dbReference type="ARBA" id="ARBA00007089"/>
    </source>
</evidence>
<dbReference type="Pfam" id="PF01137">
    <property type="entry name" value="RTC"/>
    <property type="match status" value="1"/>
</dbReference>
<dbReference type="PANTHER" id="PTHR11096:SF1">
    <property type="entry name" value="RNA 3'-TERMINAL PHOSPHATE CYCLASE-LIKE PROTEIN"/>
    <property type="match status" value="1"/>
</dbReference>
<keyword evidence="8" id="KW-1185">Reference proteome</keyword>
<dbReference type="VEuPathDB" id="FungiDB:SPBR_05045"/>
<sequence>MAGPSGSDFVRFTGHRFLAQRLLLATLTGRPVHISSIRSSSPTNPGLAPHEVSLLRLFDAVTNGSAFQISYTGTTITFHPGLITGTVAGAGATEDDVIEHKIPAGCTRGISYFLLPMALLAPFSKAHVNIRFSGPGVITSATETGDISADAFRLAILPLYGLFGIPPARIELNIRQRSCAGHGDRRGNGVVELRFASQVRLPKTLHLHRGAGRIKRIGGVAYSVGVSASNNKRMIHAARGVLNALTGEIKIAEAPPSKDDGNGGGDKPGIGFGLCLVAESTVNGVVYSADVVSPAQGGVLAEDLGTQCAHRLLEAIAQGGCVSWTAAPTVLTLMAMGSEDVGRLRVSRDVVVAEEVMGLARDLKAFGASSWGLRQAEDDVLGGGDSEDDEDAQSKHDVLISIKGTGLGNVGRKVA</sequence>
<dbReference type="InterPro" id="IPR013791">
    <property type="entry name" value="RNA3'-term_phos_cycl_insert"/>
</dbReference>
<dbReference type="GO" id="GO:0008047">
    <property type="term" value="F:enzyme activator activity"/>
    <property type="evidence" value="ECO:0007669"/>
    <property type="project" value="EnsemblFungi"/>
</dbReference>
<dbReference type="GO" id="GO:0032040">
    <property type="term" value="C:small-subunit processome"/>
    <property type="evidence" value="ECO:0007669"/>
    <property type="project" value="EnsemblFungi"/>
</dbReference>
<evidence type="ECO:0000259" key="5">
    <source>
        <dbReference type="Pfam" id="PF01137"/>
    </source>
</evidence>
<dbReference type="HOGENOM" id="CLU_027882_1_0_1"/>
<dbReference type="GO" id="GO:0030686">
    <property type="term" value="C:90S preribosome"/>
    <property type="evidence" value="ECO:0007669"/>
    <property type="project" value="EnsemblFungi"/>
</dbReference>
<dbReference type="NCBIfam" id="TIGR03400">
    <property type="entry name" value="18S_RNA_Rcl1p"/>
    <property type="match status" value="1"/>
</dbReference>
<dbReference type="InterPro" id="IPR000228">
    <property type="entry name" value="RNA3'_term_phos_cyc"/>
</dbReference>
<evidence type="ECO:0000313" key="8">
    <source>
        <dbReference type="Proteomes" id="UP000031575"/>
    </source>
</evidence>
<dbReference type="GeneID" id="63678243"/>
<accession>A0A0C2IF28</accession>
<reference evidence="7 8" key="1">
    <citation type="journal article" date="2014" name="BMC Genomics">
        <title>Comparative genomics of the major fungal agents of human and animal Sporotrichosis: Sporothrix schenckii and Sporothrix brasiliensis.</title>
        <authorList>
            <person name="Teixeira M.M."/>
            <person name="de Almeida L.G."/>
            <person name="Kubitschek-Barreira P."/>
            <person name="Alves F.L."/>
            <person name="Kioshima E.S."/>
            <person name="Abadio A.K."/>
            <person name="Fernandes L."/>
            <person name="Derengowski L.S."/>
            <person name="Ferreira K.S."/>
            <person name="Souza R.C."/>
            <person name="Ruiz J.C."/>
            <person name="de Andrade N.C."/>
            <person name="Paes H.C."/>
            <person name="Nicola A.M."/>
            <person name="Albuquerque P."/>
            <person name="Gerber A.L."/>
            <person name="Martins V.P."/>
            <person name="Peconick L.D."/>
            <person name="Neto A.V."/>
            <person name="Chaucanez C.B."/>
            <person name="Silva P.A."/>
            <person name="Cunha O.L."/>
            <person name="de Oliveira F.F."/>
            <person name="dos Santos T.C."/>
            <person name="Barros A.L."/>
            <person name="Soares M.A."/>
            <person name="de Oliveira L.M."/>
            <person name="Marini M.M."/>
            <person name="Villalobos-Duno H."/>
            <person name="Cunha M.M."/>
            <person name="de Hoog S."/>
            <person name="da Silveira J.F."/>
            <person name="Henrissat B."/>
            <person name="Nino-Vega G.A."/>
            <person name="Cisalpino P.S."/>
            <person name="Mora-Montes H.M."/>
            <person name="Almeida S.R."/>
            <person name="Stajich J.E."/>
            <person name="Lopes-Bezerra L.M."/>
            <person name="Vasconcelos A.T."/>
            <person name="Felipe M.S."/>
        </authorList>
    </citation>
    <scope>NUCLEOTIDE SEQUENCE [LARGE SCALE GENOMIC DNA]</scope>
    <source>
        <strain evidence="7 8">5110</strain>
    </source>
</reference>
<proteinExistence type="inferred from homology"/>
<keyword evidence="3" id="KW-0690">Ribosome biogenesis</keyword>
<evidence type="ECO:0000256" key="1">
    <source>
        <dbReference type="ARBA" id="ARBA00004604"/>
    </source>
</evidence>
<dbReference type="AlphaFoldDB" id="A0A0C2IF28"/>
<dbReference type="RefSeq" id="XP_040615831.1">
    <property type="nucleotide sequence ID" value="XM_040763322.1"/>
</dbReference>
<dbReference type="GO" id="GO:0004521">
    <property type="term" value="F:RNA endonuclease activity"/>
    <property type="evidence" value="ECO:0007669"/>
    <property type="project" value="EnsemblFungi"/>
</dbReference>
<dbReference type="Gene3D" id="3.65.10.20">
    <property type="entry name" value="RNA 3'-terminal phosphate cyclase domain"/>
    <property type="match status" value="1"/>
</dbReference>
<evidence type="ECO:0000256" key="4">
    <source>
        <dbReference type="ARBA" id="ARBA00023242"/>
    </source>
</evidence>
<dbReference type="SUPFAM" id="SSF55205">
    <property type="entry name" value="EPT/RTPC-like"/>
    <property type="match status" value="1"/>
</dbReference>
<dbReference type="Pfam" id="PF05189">
    <property type="entry name" value="RTC_insert"/>
    <property type="match status" value="1"/>
</dbReference>
<dbReference type="GO" id="GO:2000232">
    <property type="term" value="P:regulation of rRNA processing"/>
    <property type="evidence" value="ECO:0007669"/>
    <property type="project" value="EnsemblFungi"/>
</dbReference>
<dbReference type="InterPro" id="IPR036553">
    <property type="entry name" value="RPTC_insert"/>
</dbReference>
<dbReference type="InterPro" id="IPR016443">
    <property type="entry name" value="RNA3'_term_phos_cyc_type_2"/>
</dbReference>
<dbReference type="EMBL" id="AWTV01000010">
    <property type="protein sequence ID" value="KIH87821.1"/>
    <property type="molecule type" value="Genomic_DNA"/>
</dbReference>
<evidence type="ECO:0000256" key="3">
    <source>
        <dbReference type="ARBA" id="ARBA00022517"/>
    </source>
</evidence>
<dbReference type="CDD" id="cd00875">
    <property type="entry name" value="RNA_Cyclase_Class_I"/>
    <property type="match status" value="1"/>
</dbReference>
<comment type="caution">
    <text evidence="7">The sequence shown here is derived from an EMBL/GenBank/DDBJ whole genome shotgun (WGS) entry which is preliminary data.</text>
</comment>
<comment type="subcellular location">
    <subcellularLocation>
        <location evidence="1">Nucleus</location>
        <location evidence="1">Nucleolus</location>
    </subcellularLocation>
</comment>
<comment type="similarity">
    <text evidence="2">Belongs to the RNA 3'-terminal cyclase family. Type 2 subfamily.</text>
</comment>
<dbReference type="GO" id="GO:0000447">
    <property type="term" value="P:endonucleolytic cleavage in ITS1 to separate SSU-rRNA from 5.8S rRNA and LSU-rRNA from tricistronic rRNA transcript (SSU-rRNA, 5.8S rRNA, LSU-rRNA)"/>
    <property type="evidence" value="ECO:0007669"/>
    <property type="project" value="EnsemblFungi"/>
</dbReference>
<keyword evidence="4" id="KW-0539">Nucleus</keyword>
<name>A0A0C2IF28_9PEZI</name>
<feature type="domain" description="RNA 3'-terminal phosphate cyclase insert" evidence="6">
    <location>
        <begin position="211"/>
        <end position="317"/>
    </location>
</feature>
<organism evidence="7 8">
    <name type="scientific">Sporothrix brasiliensis 5110</name>
    <dbReference type="NCBI Taxonomy" id="1398154"/>
    <lineage>
        <taxon>Eukaryota</taxon>
        <taxon>Fungi</taxon>
        <taxon>Dikarya</taxon>
        <taxon>Ascomycota</taxon>
        <taxon>Pezizomycotina</taxon>
        <taxon>Sordariomycetes</taxon>
        <taxon>Sordariomycetidae</taxon>
        <taxon>Ophiostomatales</taxon>
        <taxon>Ophiostomataceae</taxon>
        <taxon>Sporothrix</taxon>
    </lineage>
</organism>
<evidence type="ECO:0000259" key="6">
    <source>
        <dbReference type="Pfam" id="PF05189"/>
    </source>
</evidence>
<protein>
    <submittedName>
        <fullName evidence="7">RNA 3'-terminal phosphate cyclase-like protein</fullName>
    </submittedName>
</protein>
<dbReference type="InterPro" id="IPR013792">
    <property type="entry name" value="RNA3'P_cycl/enolpyr_Trfase_a/b"/>
</dbReference>
<dbReference type="InterPro" id="IPR023797">
    <property type="entry name" value="RNA3'_phos_cyclase_dom"/>
</dbReference>
<dbReference type="Gene3D" id="3.30.360.20">
    <property type="entry name" value="RNA 3'-terminal phosphate cyclase, insert domain"/>
    <property type="match status" value="1"/>
</dbReference>
<evidence type="ECO:0000313" key="7">
    <source>
        <dbReference type="EMBL" id="KIH87821.1"/>
    </source>
</evidence>
<dbReference type="OrthoDB" id="1911237at2759"/>
<gene>
    <name evidence="7" type="ORF">SPBR_05045</name>
</gene>
<dbReference type="InterPro" id="IPR037136">
    <property type="entry name" value="RNA3'_phos_cyclase_dom_sf"/>
</dbReference>
<dbReference type="PANTHER" id="PTHR11096">
    <property type="entry name" value="RNA 3' TERMINAL PHOSPHATE CYCLASE"/>
    <property type="match status" value="1"/>
</dbReference>
<dbReference type="GO" id="GO:0000472">
    <property type="term" value="P:endonucleolytic cleavage to generate mature 5'-end of SSU-rRNA from (SSU-rRNA, 5.8S rRNA, LSU-rRNA)"/>
    <property type="evidence" value="ECO:0007669"/>
    <property type="project" value="EnsemblFungi"/>
</dbReference>
<feature type="domain" description="RNA 3'-terminal phosphate cyclase" evidence="5">
    <location>
        <begin position="11"/>
        <end position="346"/>
    </location>
</feature>